<dbReference type="SUPFAM" id="SSF161098">
    <property type="entry name" value="MetI-like"/>
    <property type="match status" value="1"/>
</dbReference>
<proteinExistence type="inferred from homology"/>
<keyword evidence="5 10" id="KW-0592">Phosphate transport</keyword>
<comment type="caution">
    <text evidence="13">The sequence shown here is derived from an EMBL/GenBank/DDBJ whole genome shotgun (WGS) entry which is preliminary data.</text>
</comment>
<comment type="subcellular location">
    <subcellularLocation>
        <location evidence="1 9">Cell membrane</location>
        <topology evidence="1 9">Multi-pass membrane protein</topology>
    </subcellularLocation>
</comment>
<dbReference type="GO" id="GO:0006817">
    <property type="term" value="P:phosphate ion transport"/>
    <property type="evidence" value="ECO:0007669"/>
    <property type="project" value="UniProtKB-KW"/>
</dbReference>
<organism evidence="13 14">
    <name type="scientific">Streptacidiphilus fuscans</name>
    <dbReference type="NCBI Taxonomy" id="2789292"/>
    <lineage>
        <taxon>Bacteria</taxon>
        <taxon>Bacillati</taxon>
        <taxon>Actinomycetota</taxon>
        <taxon>Actinomycetes</taxon>
        <taxon>Kitasatosporales</taxon>
        <taxon>Streptomycetaceae</taxon>
        <taxon>Streptacidiphilus</taxon>
    </lineage>
</organism>
<evidence type="ECO:0000259" key="12">
    <source>
        <dbReference type="PROSITE" id="PS50928"/>
    </source>
</evidence>
<reference evidence="13" key="1">
    <citation type="submission" date="2020-11" db="EMBL/GenBank/DDBJ databases">
        <title>Isolation and identification of active actinomycetes.</title>
        <authorList>
            <person name="Yu B."/>
        </authorList>
    </citation>
    <scope>NUCLEOTIDE SEQUENCE</scope>
    <source>
        <strain evidence="13">NEAU-YB345</strain>
    </source>
</reference>
<dbReference type="NCBIfam" id="TIGR02138">
    <property type="entry name" value="phosphate_pstC"/>
    <property type="match status" value="1"/>
</dbReference>
<dbReference type="InterPro" id="IPR051124">
    <property type="entry name" value="Phosphate_Transport_Permease"/>
</dbReference>
<feature type="transmembrane region" description="Helical" evidence="9">
    <location>
        <begin position="56"/>
        <end position="78"/>
    </location>
</feature>
<accession>A0A931BA09</accession>
<comment type="similarity">
    <text evidence="2 10">Belongs to the binding-protein-dependent transport system permease family. CysTW subfamily.</text>
</comment>
<feature type="transmembrane region" description="Helical" evidence="9">
    <location>
        <begin position="98"/>
        <end position="129"/>
    </location>
</feature>
<evidence type="ECO:0000313" key="14">
    <source>
        <dbReference type="Proteomes" id="UP000657385"/>
    </source>
</evidence>
<evidence type="ECO:0000256" key="5">
    <source>
        <dbReference type="ARBA" id="ARBA00022592"/>
    </source>
</evidence>
<dbReference type="GO" id="GO:0005315">
    <property type="term" value="F:phosphate transmembrane transporter activity"/>
    <property type="evidence" value="ECO:0007669"/>
    <property type="project" value="InterPro"/>
</dbReference>
<feature type="transmembrane region" description="Helical" evidence="9">
    <location>
        <begin position="266"/>
        <end position="287"/>
    </location>
</feature>
<keyword evidence="8 9" id="KW-0472">Membrane</keyword>
<keyword evidence="7 9" id="KW-1133">Transmembrane helix</keyword>
<protein>
    <recommendedName>
        <fullName evidence="10">Phosphate transport system permease protein</fullName>
    </recommendedName>
</protein>
<feature type="transmembrane region" description="Helical" evidence="9">
    <location>
        <begin position="313"/>
        <end position="336"/>
    </location>
</feature>
<dbReference type="PROSITE" id="PS50928">
    <property type="entry name" value="ABC_TM1"/>
    <property type="match status" value="1"/>
</dbReference>
<dbReference type="AlphaFoldDB" id="A0A931BA09"/>
<gene>
    <name evidence="13" type="primary">pstC</name>
    <name evidence="13" type="ORF">I2501_30205</name>
</gene>
<dbReference type="PANTHER" id="PTHR30425">
    <property type="entry name" value="PHOSPHATE TRANSPORT SYSTEM PERMEASE PROTEIN PST"/>
    <property type="match status" value="1"/>
</dbReference>
<feature type="region of interest" description="Disordered" evidence="11">
    <location>
        <begin position="1"/>
        <end position="34"/>
    </location>
</feature>
<sequence>MDTPNRTEPPQKAGGPPQKTPAGTPAAAPKPERPNLKRRFALGDSLFFNASRGSGILLLVVMAAIATFLLVRAVNALGQNHGNFLTTQAWTPDNTPPVFGIAVLLVGTLVSAAIAMIIAVPIAIGIALFISHYAPRRVAQFFGYLVDLLAAVPSIVFGLWGALFLAPHMLGVNAWLNQYFGWTYIFKQTQPGAAPRTIFTVSIVLTIMILPIITAVSREVFRQVPPMHEEAALALGATRWEVIRTAVLPFGRAGVISAAMLGLGRALGETMAVAVVLSPSFVLSLHLTDPGGGTLAQNIASQFNEASSLGRDALIASGLVLFVITLLVNGAARIIIERRKDYSGASA</sequence>
<dbReference type="RefSeq" id="WP_196197460.1">
    <property type="nucleotide sequence ID" value="NZ_JADPRT010000015.1"/>
</dbReference>
<dbReference type="Proteomes" id="UP000657385">
    <property type="component" value="Unassembled WGS sequence"/>
</dbReference>
<dbReference type="InterPro" id="IPR035906">
    <property type="entry name" value="MetI-like_sf"/>
</dbReference>
<dbReference type="EMBL" id="JADPRT010000015">
    <property type="protein sequence ID" value="MBF9072307.1"/>
    <property type="molecule type" value="Genomic_DNA"/>
</dbReference>
<feature type="transmembrane region" description="Helical" evidence="9">
    <location>
        <begin position="197"/>
        <end position="217"/>
    </location>
</feature>
<dbReference type="GO" id="GO:0005886">
    <property type="term" value="C:plasma membrane"/>
    <property type="evidence" value="ECO:0007669"/>
    <property type="project" value="UniProtKB-SubCell"/>
</dbReference>
<dbReference type="InterPro" id="IPR011864">
    <property type="entry name" value="Phosphate_PstC"/>
</dbReference>
<keyword evidence="6 9" id="KW-0812">Transmembrane</keyword>
<evidence type="ECO:0000256" key="6">
    <source>
        <dbReference type="ARBA" id="ARBA00022692"/>
    </source>
</evidence>
<feature type="compositionally biased region" description="Low complexity" evidence="11">
    <location>
        <begin position="12"/>
        <end position="29"/>
    </location>
</feature>
<feature type="transmembrane region" description="Helical" evidence="9">
    <location>
        <begin position="141"/>
        <end position="166"/>
    </location>
</feature>
<evidence type="ECO:0000256" key="3">
    <source>
        <dbReference type="ARBA" id="ARBA00022448"/>
    </source>
</evidence>
<evidence type="ECO:0000256" key="7">
    <source>
        <dbReference type="ARBA" id="ARBA00022989"/>
    </source>
</evidence>
<name>A0A931BA09_9ACTN</name>
<keyword evidence="4 10" id="KW-1003">Cell membrane</keyword>
<dbReference type="Gene3D" id="1.10.3720.10">
    <property type="entry name" value="MetI-like"/>
    <property type="match status" value="1"/>
</dbReference>
<evidence type="ECO:0000256" key="10">
    <source>
        <dbReference type="RuleBase" id="RU363054"/>
    </source>
</evidence>
<evidence type="ECO:0000256" key="2">
    <source>
        <dbReference type="ARBA" id="ARBA00007069"/>
    </source>
</evidence>
<keyword evidence="14" id="KW-1185">Reference proteome</keyword>
<dbReference type="InterPro" id="IPR000515">
    <property type="entry name" value="MetI-like"/>
</dbReference>
<feature type="domain" description="ABC transmembrane type-1" evidence="12">
    <location>
        <begin position="105"/>
        <end position="332"/>
    </location>
</feature>
<evidence type="ECO:0000256" key="9">
    <source>
        <dbReference type="RuleBase" id="RU363032"/>
    </source>
</evidence>
<dbReference type="PANTHER" id="PTHR30425:SF1">
    <property type="entry name" value="PHOSPHATE TRANSPORT SYSTEM PERMEASE PROTEIN PSTC"/>
    <property type="match status" value="1"/>
</dbReference>
<evidence type="ECO:0000256" key="1">
    <source>
        <dbReference type="ARBA" id="ARBA00004651"/>
    </source>
</evidence>
<evidence type="ECO:0000313" key="13">
    <source>
        <dbReference type="EMBL" id="MBF9072307.1"/>
    </source>
</evidence>
<comment type="function">
    <text evidence="10">Part of the binding-protein-dependent transport system for phosphate; probably responsible for the translocation of the substrate across the membrane.</text>
</comment>
<evidence type="ECO:0000256" key="11">
    <source>
        <dbReference type="SAM" id="MobiDB-lite"/>
    </source>
</evidence>
<keyword evidence="3 9" id="KW-0813">Transport</keyword>
<dbReference type="Pfam" id="PF00528">
    <property type="entry name" value="BPD_transp_1"/>
    <property type="match status" value="1"/>
</dbReference>
<evidence type="ECO:0000256" key="8">
    <source>
        <dbReference type="ARBA" id="ARBA00023136"/>
    </source>
</evidence>
<evidence type="ECO:0000256" key="4">
    <source>
        <dbReference type="ARBA" id="ARBA00022475"/>
    </source>
</evidence>
<dbReference type="CDD" id="cd06261">
    <property type="entry name" value="TM_PBP2"/>
    <property type="match status" value="1"/>
</dbReference>